<name>A0A6I7HHE8_9HYPH</name>
<dbReference type="GO" id="GO:0016020">
    <property type="term" value="C:membrane"/>
    <property type="evidence" value="ECO:0007669"/>
    <property type="project" value="InterPro"/>
</dbReference>
<keyword evidence="2" id="KW-1133">Transmembrane helix</keyword>
<sequence>MRIPALLFIVLPLIEIAGFIIVGKAVGIAVTLGLIVLSTVAGLTLLRVRGIGMIRKLREKDGLGTDPEKVFVHGAMIAVAAILLIIPGFVTDLVGLLLLLPFVRNLLWSRLGARTFFFSSRQRFYAGSGAHQAPPTRTIDLGETDFRREPDEHSPWRVKKEDNR</sequence>
<dbReference type="AlphaFoldDB" id="A0A6I7HHE8"/>
<dbReference type="Proteomes" id="UP000252582">
    <property type="component" value="Unassembled WGS sequence"/>
</dbReference>
<dbReference type="RefSeq" id="WP_170141941.1">
    <property type="nucleotide sequence ID" value="NZ_QPIX01000014.1"/>
</dbReference>
<evidence type="ECO:0000313" key="4">
    <source>
        <dbReference type="Proteomes" id="UP000252582"/>
    </source>
</evidence>
<keyword evidence="4" id="KW-1185">Reference proteome</keyword>
<dbReference type="NCBIfam" id="NF008528">
    <property type="entry name" value="PRK11463.1-2"/>
    <property type="match status" value="1"/>
</dbReference>
<proteinExistence type="predicted"/>
<feature type="region of interest" description="Disordered" evidence="1">
    <location>
        <begin position="127"/>
        <end position="164"/>
    </location>
</feature>
<feature type="transmembrane region" description="Helical" evidence="2">
    <location>
        <begin position="70"/>
        <end position="90"/>
    </location>
</feature>
<comment type="caution">
    <text evidence="3">The sequence shown here is derived from an EMBL/GenBank/DDBJ whole genome shotgun (WGS) entry which is preliminary data.</text>
</comment>
<evidence type="ECO:0000256" key="2">
    <source>
        <dbReference type="SAM" id="Phobius"/>
    </source>
</evidence>
<keyword evidence="2" id="KW-0812">Transmembrane</keyword>
<dbReference type="EMBL" id="QPIX01000014">
    <property type="protein sequence ID" value="RCW20380.1"/>
    <property type="molecule type" value="Genomic_DNA"/>
</dbReference>
<dbReference type="PANTHER" id="PTHR35335">
    <property type="entry name" value="UPF0716 PROTEIN FXSA"/>
    <property type="match status" value="1"/>
</dbReference>
<feature type="compositionally biased region" description="Basic and acidic residues" evidence="1">
    <location>
        <begin position="144"/>
        <end position="164"/>
    </location>
</feature>
<feature type="transmembrane region" description="Helical" evidence="2">
    <location>
        <begin position="28"/>
        <end position="49"/>
    </location>
</feature>
<reference evidence="3 4" key="1">
    <citation type="submission" date="2018-07" db="EMBL/GenBank/DDBJ databases">
        <title>Genomic Encyclopedia of Type Strains, Phase IV (KMG-IV): sequencing the most valuable type-strain genomes for metagenomic binning, comparative biology and taxonomic classification.</title>
        <authorList>
            <person name="Goeker M."/>
        </authorList>
    </citation>
    <scope>NUCLEOTIDE SEQUENCE [LARGE SCALE GENOMIC DNA]</scope>
    <source>
        <strain evidence="3 4">DSM 25528</strain>
    </source>
</reference>
<accession>A0A6I7HHE8</accession>
<evidence type="ECO:0000313" key="3">
    <source>
        <dbReference type="EMBL" id="RCW20380.1"/>
    </source>
</evidence>
<dbReference type="PANTHER" id="PTHR35335:SF1">
    <property type="entry name" value="UPF0716 PROTEIN FXSA"/>
    <property type="match status" value="1"/>
</dbReference>
<organism evidence="3 4">
    <name type="scientific">Ciceribacter lividus</name>
    <dbReference type="NCBI Taxonomy" id="1197950"/>
    <lineage>
        <taxon>Bacteria</taxon>
        <taxon>Pseudomonadati</taxon>
        <taxon>Pseudomonadota</taxon>
        <taxon>Alphaproteobacteria</taxon>
        <taxon>Hyphomicrobiales</taxon>
        <taxon>Rhizobiaceae</taxon>
        <taxon>Ciceribacter</taxon>
    </lineage>
</organism>
<dbReference type="InterPro" id="IPR007313">
    <property type="entry name" value="FxsA"/>
</dbReference>
<evidence type="ECO:0000256" key="1">
    <source>
        <dbReference type="SAM" id="MobiDB-lite"/>
    </source>
</evidence>
<dbReference type="Pfam" id="PF04186">
    <property type="entry name" value="FxsA"/>
    <property type="match status" value="1"/>
</dbReference>
<gene>
    <name evidence="3" type="ORF">DFR48_11438</name>
</gene>
<keyword evidence="2" id="KW-0472">Membrane</keyword>
<protein>
    <submittedName>
        <fullName evidence="3">UPF0716 protein FxsA</fullName>
    </submittedName>
</protein>